<gene>
    <name evidence="3" type="ORF">AKO1_011533</name>
</gene>
<dbReference type="InterPro" id="IPR004345">
    <property type="entry name" value="TB2_DP1_HVA22"/>
</dbReference>
<dbReference type="Proteomes" id="UP001431209">
    <property type="component" value="Unassembled WGS sequence"/>
</dbReference>
<evidence type="ECO:0000313" key="4">
    <source>
        <dbReference type="Proteomes" id="UP001431209"/>
    </source>
</evidence>
<protein>
    <recommendedName>
        <fullName evidence="5">Receptor expression-enhancing protein</fullName>
    </recommendedName>
</protein>
<dbReference type="PANTHER" id="PTHR12300">
    <property type="entry name" value="HVA22-LIKE PROTEINS"/>
    <property type="match status" value="1"/>
</dbReference>
<evidence type="ECO:0000256" key="2">
    <source>
        <dbReference type="SAM" id="Phobius"/>
    </source>
</evidence>
<proteinExistence type="inferred from homology"/>
<comment type="caution">
    <text evidence="3">The sequence shown here is derived from an EMBL/GenBank/DDBJ whole genome shotgun (WGS) entry which is preliminary data.</text>
</comment>
<dbReference type="AlphaFoldDB" id="A0AAW2Z194"/>
<keyword evidence="2" id="KW-1133">Transmembrane helix</keyword>
<comment type="similarity">
    <text evidence="1">Belongs to the DP1 family.</text>
</comment>
<accession>A0AAW2Z194</accession>
<keyword evidence="2" id="KW-0472">Membrane</keyword>
<feature type="transmembrane region" description="Helical" evidence="2">
    <location>
        <begin position="6"/>
        <end position="23"/>
    </location>
</feature>
<feature type="transmembrane region" description="Helical" evidence="2">
    <location>
        <begin position="90"/>
        <end position="107"/>
    </location>
</feature>
<evidence type="ECO:0000256" key="1">
    <source>
        <dbReference type="RuleBase" id="RU362006"/>
    </source>
</evidence>
<dbReference type="EMBL" id="JAOPGA020000946">
    <property type="protein sequence ID" value="KAL0483215.1"/>
    <property type="molecule type" value="Genomic_DNA"/>
</dbReference>
<evidence type="ECO:0008006" key="5">
    <source>
        <dbReference type="Google" id="ProtNLM"/>
    </source>
</evidence>
<organism evidence="3 4">
    <name type="scientific">Acrasis kona</name>
    <dbReference type="NCBI Taxonomy" id="1008807"/>
    <lineage>
        <taxon>Eukaryota</taxon>
        <taxon>Discoba</taxon>
        <taxon>Heterolobosea</taxon>
        <taxon>Tetramitia</taxon>
        <taxon>Eutetramitia</taxon>
        <taxon>Acrasidae</taxon>
        <taxon>Acrasis</taxon>
    </lineage>
</organism>
<reference evidence="3 4" key="1">
    <citation type="submission" date="2024-03" db="EMBL/GenBank/DDBJ databases">
        <title>The Acrasis kona genome and developmental transcriptomes reveal deep origins of eukaryotic multicellular pathways.</title>
        <authorList>
            <person name="Sheikh S."/>
            <person name="Fu C.-J."/>
            <person name="Brown M.W."/>
            <person name="Baldauf S.L."/>
        </authorList>
    </citation>
    <scope>NUCLEOTIDE SEQUENCE [LARGE SCALE GENOMIC DNA]</scope>
    <source>
        <strain evidence="3 4">ATCC MYA-3509</strain>
    </source>
</reference>
<keyword evidence="4" id="KW-1185">Reference proteome</keyword>
<name>A0AAW2Z194_9EUKA</name>
<dbReference type="GO" id="GO:0016020">
    <property type="term" value="C:membrane"/>
    <property type="evidence" value="ECO:0007669"/>
    <property type="project" value="UniProtKB-SubCell"/>
</dbReference>
<keyword evidence="2" id="KW-0812">Transmembrane</keyword>
<comment type="subcellular location">
    <subcellularLocation>
        <location evidence="1">Membrane</location>
        <topology evidence="1">Multi-pass membrane protein</topology>
    </subcellularLocation>
</comment>
<evidence type="ECO:0000313" key="3">
    <source>
        <dbReference type="EMBL" id="KAL0483215.1"/>
    </source>
</evidence>
<dbReference type="Pfam" id="PF03134">
    <property type="entry name" value="TB2_DP1_HVA22"/>
    <property type="match status" value="1"/>
</dbReference>
<sequence length="200" mass="23575">MLGAIHVLAYLSSYCVGIIYPIFKTYSCVLEYRKAREDYEVTVKFSKIQARRAREGKGESEDDFMEDATQRQEQLWVEQQEELLFGHKKWLSYWIVFFLLCVFEYLIDRIIDYIPLYYELKLSFILFLILDKTHEPALKYNNLEQEIDSTMVVVQDQAYEKLFSQLGGVKDLGVTGMFTALDKVRQISQAIQKKSEEKTE</sequence>